<dbReference type="GO" id="GO:0003700">
    <property type="term" value="F:DNA-binding transcription factor activity"/>
    <property type="evidence" value="ECO:0007669"/>
    <property type="project" value="InterPro"/>
</dbReference>
<evidence type="ECO:0000256" key="1">
    <source>
        <dbReference type="ARBA" id="ARBA00023015"/>
    </source>
</evidence>
<dbReference type="InterPro" id="IPR036390">
    <property type="entry name" value="WH_DNA-bd_sf"/>
</dbReference>
<accession>A0A8E2VLU2</accession>
<dbReference type="InterPro" id="IPR036388">
    <property type="entry name" value="WH-like_DNA-bd_sf"/>
</dbReference>
<keyword evidence="3" id="KW-0804">Transcription</keyword>
<keyword evidence="6" id="KW-1185">Reference proteome</keyword>
<dbReference type="PANTHER" id="PTHR42756:SF1">
    <property type="entry name" value="TRANSCRIPTIONAL REPRESSOR OF EMRAB OPERON"/>
    <property type="match status" value="1"/>
</dbReference>
<dbReference type="Proteomes" id="UP000244037">
    <property type="component" value="Unassembled WGS sequence"/>
</dbReference>
<protein>
    <submittedName>
        <fullName evidence="5">DNA-binding MarR family transcriptional regulator</fullName>
    </submittedName>
</protein>
<dbReference type="AlphaFoldDB" id="A0A8E2VLU2"/>
<dbReference type="Pfam" id="PF12802">
    <property type="entry name" value="MarR_2"/>
    <property type="match status" value="1"/>
</dbReference>
<dbReference type="SMART" id="SM00347">
    <property type="entry name" value="HTH_MARR"/>
    <property type="match status" value="1"/>
</dbReference>
<keyword evidence="1" id="KW-0805">Transcription regulation</keyword>
<dbReference type="PANTHER" id="PTHR42756">
    <property type="entry name" value="TRANSCRIPTIONAL REGULATOR, MARR"/>
    <property type="match status" value="1"/>
</dbReference>
<dbReference type="PROSITE" id="PS01117">
    <property type="entry name" value="HTH_MARR_1"/>
    <property type="match status" value="1"/>
</dbReference>
<comment type="caution">
    <text evidence="5">The sequence shown here is derived from an EMBL/GenBank/DDBJ whole genome shotgun (WGS) entry which is preliminary data.</text>
</comment>
<sequence>MSFDKDDSAGYLANHMARLFAAALTRRIAPLGLMPGQFMVLLELWREDGLTQRDLVERLDVEQATMANTLNRMERDGLIARAPDAADRRARRVRLTDRARALEAPATEAATEVNARALARLAPGDRARFSEMLQGVIAALRADR</sequence>
<dbReference type="Gene3D" id="1.10.10.10">
    <property type="entry name" value="Winged helix-like DNA-binding domain superfamily/Winged helix DNA-binding domain"/>
    <property type="match status" value="1"/>
</dbReference>
<evidence type="ECO:0000256" key="3">
    <source>
        <dbReference type="ARBA" id="ARBA00023163"/>
    </source>
</evidence>
<dbReference type="PROSITE" id="PS50995">
    <property type="entry name" value="HTH_MARR_2"/>
    <property type="match status" value="1"/>
</dbReference>
<dbReference type="PRINTS" id="PR00598">
    <property type="entry name" value="HTHMARR"/>
</dbReference>
<dbReference type="InterPro" id="IPR023187">
    <property type="entry name" value="Tscrpt_reg_MarR-type_CS"/>
</dbReference>
<reference evidence="5 6" key="1">
    <citation type="submission" date="2018-04" db="EMBL/GenBank/DDBJ databases">
        <title>Genomic Encyclopedia of Archaeal and Bacterial Type Strains, Phase II (KMG-II): from individual species to whole genera.</title>
        <authorList>
            <person name="Goeker M."/>
        </authorList>
    </citation>
    <scope>NUCLEOTIDE SEQUENCE [LARGE SCALE GENOMIC DNA]</scope>
    <source>
        <strain evidence="5 6">DSM 19783</strain>
    </source>
</reference>
<proteinExistence type="predicted"/>
<feature type="domain" description="HTH marR-type" evidence="4">
    <location>
        <begin position="6"/>
        <end position="138"/>
    </location>
</feature>
<evidence type="ECO:0000313" key="5">
    <source>
        <dbReference type="EMBL" id="PTW51345.1"/>
    </source>
</evidence>
<dbReference type="EMBL" id="QAYC01000002">
    <property type="protein sequence ID" value="PTW51345.1"/>
    <property type="molecule type" value="Genomic_DNA"/>
</dbReference>
<keyword evidence="2 5" id="KW-0238">DNA-binding</keyword>
<gene>
    <name evidence="5" type="ORF">C8N38_102137</name>
</gene>
<dbReference type="SUPFAM" id="SSF46785">
    <property type="entry name" value="Winged helix' DNA-binding domain"/>
    <property type="match status" value="1"/>
</dbReference>
<evidence type="ECO:0000256" key="2">
    <source>
        <dbReference type="ARBA" id="ARBA00023125"/>
    </source>
</evidence>
<dbReference type="InterPro" id="IPR000835">
    <property type="entry name" value="HTH_MarR-typ"/>
</dbReference>
<evidence type="ECO:0000313" key="6">
    <source>
        <dbReference type="Proteomes" id="UP000244037"/>
    </source>
</evidence>
<dbReference type="GO" id="GO:0003677">
    <property type="term" value="F:DNA binding"/>
    <property type="evidence" value="ECO:0007669"/>
    <property type="project" value="UniProtKB-KW"/>
</dbReference>
<dbReference type="RefSeq" id="WP_108023960.1">
    <property type="nucleotide sequence ID" value="NZ_QAYC01000002.1"/>
</dbReference>
<name>A0A8E2VLU2_9RHOB</name>
<evidence type="ECO:0000259" key="4">
    <source>
        <dbReference type="PROSITE" id="PS50995"/>
    </source>
</evidence>
<organism evidence="5 6">
    <name type="scientific">Rhodovulum kholense</name>
    <dbReference type="NCBI Taxonomy" id="453584"/>
    <lineage>
        <taxon>Bacteria</taxon>
        <taxon>Pseudomonadati</taxon>
        <taxon>Pseudomonadota</taxon>
        <taxon>Alphaproteobacteria</taxon>
        <taxon>Rhodobacterales</taxon>
        <taxon>Paracoccaceae</taxon>
        <taxon>Rhodovulum</taxon>
    </lineage>
</organism>
<dbReference type="OrthoDB" id="511972at2"/>